<dbReference type="InterPro" id="IPR036237">
    <property type="entry name" value="Xyl_isomerase-like_sf"/>
</dbReference>
<evidence type="ECO:0000256" key="3">
    <source>
        <dbReference type="ARBA" id="ARBA00005962"/>
    </source>
</evidence>
<keyword evidence="12" id="KW-1185">Reference proteome</keyword>
<evidence type="ECO:0000256" key="2">
    <source>
        <dbReference type="ARBA" id="ARBA00002968"/>
    </source>
</evidence>
<name>A0A9P0GNV6_PHACE</name>
<dbReference type="PANTHER" id="PTHR43489:SF6">
    <property type="entry name" value="HYDROXYPYRUVATE ISOMERASE-RELATED"/>
    <property type="match status" value="1"/>
</dbReference>
<evidence type="ECO:0000256" key="8">
    <source>
        <dbReference type="PIRSR" id="PIRSR006241-50"/>
    </source>
</evidence>
<protein>
    <recommendedName>
        <fullName evidence="5 7">Putative hydroxypyruvate isomerase</fullName>
        <ecNumber evidence="4 7">5.3.1.22</ecNumber>
    </recommendedName>
</protein>
<dbReference type="InterPro" id="IPR050417">
    <property type="entry name" value="Sugar_Epim/Isomerase"/>
</dbReference>
<evidence type="ECO:0000313" key="11">
    <source>
        <dbReference type="EMBL" id="CAH1153444.1"/>
    </source>
</evidence>
<feature type="chain" id="PRO_5040369646" description="Putative hydroxypyruvate isomerase" evidence="9">
    <location>
        <begin position="17"/>
        <end position="285"/>
    </location>
</feature>
<evidence type="ECO:0000256" key="1">
    <source>
        <dbReference type="ARBA" id="ARBA00000476"/>
    </source>
</evidence>
<feature type="active site" description="Proton donor/acceptor" evidence="8">
    <location>
        <position position="264"/>
    </location>
</feature>
<proteinExistence type="inferred from homology"/>
<dbReference type="EC" id="5.3.1.22" evidence="4 7"/>
<keyword evidence="6 7" id="KW-0413">Isomerase</keyword>
<dbReference type="InterPro" id="IPR013022">
    <property type="entry name" value="Xyl_isomerase-like_TIM-brl"/>
</dbReference>
<dbReference type="AlphaFoldDB" id="A0A9P0GNV6"/>
<feature type="domain" description="Xylose isomerase-like TIM barrel" evidence="10">
    <location>
        <begin position="47"/>
        <end position="280"/>
    </location>
</feature>
<dbReference type="FunFam" id="3.20.20.150:FF:000007">
    <property type="entry name" value="Hydroxypyruvate isomerase"/>
    <property type="match status" value="1"/>
</dbReference>
<sequence length="285" mass="32442">MGILFIIFFYYIPIFCEQRTDFQNMAKFSANLAFLFPEKPLLERYHLAKAVGFRAVETGFPFGFTKQQVVEAKKAANVDQILINIYTGDVTKGELGFAAIPGKDSEFRESINLTIDYAKALGVKKIHIMAGKIEGNITSAHDAAYENNLRYAVDLLVKENLLGLIEPINKYSIPGYYMNCYDKALSVIKKINSPNLKLMLDIFHLQLIRGNIANTIREFKEHIGHVQIAQAPSRHEPDSSGEINYKFVLKVLEEEGYDDWIGLEYKPLADTREGLEWVKEFGYIL</sequence>
<evidence type="ECO:0000256" key="5">
    <source>
        <dbReference type="ARBA" id="ARBA00017985"/>
    </source>
</evidence>
<comment type="function">
    <text evidence="2 7">Catalyzes the reversible isomerization between hydroxypyruvate and 2-hydroxy-3-oxopropanoate (also termed tartronate semialdehyde).</text>
</comment>
<dbReference type="OrthoDB" id="4214675at2759"/>
<dbReference type="Gene3D" id="3.20.20.150">
    <property type="entry name" value="Divalent-metal-dependent TIM barrel enzymes"/>
    <property type="match status" value="1"/>
</dbReference>
<reference evidence="11" key="2">
    <citation type="submission" date="2022-10" db="EMBL/GenBank/DDBJ databases">
        <authorList>
            <consortium name="ENA_rothamsted_submissions"/>
            <consortium name="culmorum"/>
            <person name="King R."/>
        </authorList>
    </citation>
    <scope>NUCLEOTIDE SEQUENCE</scope>
</reference>
<evidence type="ECO:0000259" key="10">
    <source>
        <dbReference type="Pfam" id="PF01261"/>
    </source>
</evidence>
<dbReference type="Pfam" id="PF01261">
    <property type="entry name" value="AP_endonuc_2"/>
    <property type="match status" value="1"/>
</dbReference>
<reference evidence="11" key="1">
    <citation type="submission" date="2022-01" db="EMBL/GenBank/DDBJ databases">
        <authorList>
            <person name="King R."/>
        </authorList>
    </citation>
    <scope>NUCLEOTIDE SEQUENCE</scope>
</reference>
<evidence type="ECO:0000256" key="7">
    <source>
        <dbReference type="PIRNR" id="PIRNR006241"/>
    </source>
</evidence>
<dbReference type="Proteomes" id="UP001153737">
    <property type="component" value="Chromosome 14"/>
</dbReference>
<comment type="catalytic activity">
    <reaction evidence="1 7">
        <text>3-hydroxypyruvate = 2-hydroxy-3-oxopropanoate</text>
        <dbReference type="Rhea" id="RHEA:11952"/>
        <dbReference type="ChEBI" id="CHEBI:17180"/>
        <dbReference type="ChEBI" id="CHEBI:57978"/>
        <dbReference type="EC" id="5.3.1.22"/>
    </reaction>
</comment>
<dbReference type="PANTHER" id="PTHR43489">
    <property type="entry name" value="ISOMERASE"/>
    <property type="match status" value="1"/>
</dbReference>
<evidence type="ECO:0000313" key="12">
    <source>
        <dbReference type="Proteomes" id="UP001153737"/>
    </source>
</evidence>
<accession>A0A9P0GNV6</accession>
<keyword evidence="9" id="KW-0732">Signal</keyword>
<gene>
    <name evidence="11" type="ORF">PHAECO_LOCUS4503</name>
</gene>
<dbReference type="GO" id="GO:0046487">
    <property type="term" value="P:glyoxylate metabolic process"/>
    <property type="evidence" value="ECO:0007669"/>
    <property type="project" value="TreeGrafter"/>
</dbReference>
<evidence type="ECO:0000256" key="9">
    <source>
        <dbReference type="SAM" id="SignalP"/>
    </source>
</evidence>
<evidence type="ECO:0000256" key="4">
    <source>
        <dbReference type="ARBA" id="ARBA00012570"/>
    </source>
</evidence>
<organism evidence="11 12">
    <name type="scientific">Phaedon cochleariae</name>
    <name type="common">Mustard beetle</name>
    <dbReference type="NCBI Taxonomy" id="80249"/>
    <lineage>
        <taxon>Eukaryota</taxon>
        <taxon>Metazoa</taxon>
        <taxon>Ecdysozoa</taxon>
        <taxon>Arthropoda</taxon>
        <taxon>Hexapoda</taxon>
        <taxon>Insecta</taxon>
        <taxon>Pterygota</taxon>
        <taxon>Neoptera</taxon>
        <taxon>Endopterygota</taxon>
        <taxon>Coleoptera</taxon>
        <taxon>Polyphaga</taxon>
        <taxon>Cucujiformia</taxon>
        <taxon>Chrysomeloidea</taxon>
        <taxon>Chrysomelidae</taxon>
        <taxon>Chrysomelinae</taxon>
        <taxon>Chrysomelini</taxon>
        <taxon>Phaedon</taxon>
    </lineage>
</organism>
<comment type="similarity">
    <text evidence="3 7">Belongs to the hyi family.</text>
</comment>
<evidence type="ECO:0000256" key="6">
    <source>
        <dbReference type="ARBA" id="ARBA00023235"/>
    </source>
</evidence>
<feature type="signal peptide" evidence="9">
    <location>
        <begin position="1"/>
        <end position="16"/>
    </location>
</feature>
<dbReference type="InterPro" id="IPR026040">
    <property type="entry name" value="HyI-like"/>
</dbReference>
<dbReference type="GO" id="GO:0008903">
    <property type="term" value="F:hydroxypyruvate isomerase activity"/>
    <property type="evidence" value="ECO:0007669"/>
    <property type="project" value="UniProtKB-EC"/>
</dbReference>
<feature type="active site" description="Proton donor/acceptor" evidence="8">
    <location>
        <position position="166"/>
    </location>
</feature>
<dbReference type="SUPFAM" id="SSF51658">
    <property type="entry name" value="Xylose isomerase-like"/>
    <property type="match status" value="1"/>
</dbReference>
<dbReference type="PIRSF" id="PIRSF006241">
    <property type="entry name" value="HyI"/>
    <property type="match status" value="1"/>
</dbReference>
<dbReference type="EMBL" id="OU896720">
    <property type="protein sequence ID" value="CAH1153444.1"/>
    <property type="molecule type" value="Genomic_DNA"/>
</dbReference>